<evidence type="ECO:0000313" key="2">
    <source>
        <dbReference type="EMBL" id="KAK8872105.1"/>
    </source>
</evidence>
<dbReference type="InterPro" id="IPR011990">
    <property type="entry name" value="TPR-like_helical_dom_sf"/>
</dbReference>
<sequence length="1915" mass="223138">MNLLSFQDISAQCLELVNNVNNLVIQKLYSKFTFWILPYQIDQNDERIKDFLKYSLKEIKFITVYYSEMPKSFPNSHEKIENISENNIDVIICSENSVFIIEKINESITDDIFEEIKSFTTIIKINQKGETNQSIHEEISEFTKLYYRQIEGNEFLNFTLNPILVYSIRKYFMPSNFFKDPSFFTFDKSVQDSIDVKDQFIQEKLKNIFQPKSNEDQIKVQIQAILNSFKDDQISTENDQNQNPTLFDFNESDFIKLRKIHYSTTDFYYLAMHIESLHIFMLKKIIQNDKDKHQREIDFCQNFHNRCFTRFYGFIKKQEEIKGFVYEFMSNGDISSFIKTSPMKANSLFGFMTMTRLYRGIEYLQSQKLIHRDLKPTNILLNHDLIPFISDFETIKSIEDSSDNESTRDFGSLLYGSPEQYYGLDISYPTDIYSFGVIIYFLFEKKDMIDLKTKSIYDKIKEEQIPEITNASNNINNLYHSTVKFETKDRITLNEVCGIINKEILSFSYIEKYCVDGSNKGMTAEILQYFHENILLLSKSKELLDTYMKKISNIDVLNLFNCDDISSINLHLGNFYCNIEKNFDKGTMYFETSATQGNSKAMLNLGKLYYYGNGVHQDYSRAKELFDESAQNNNSDALVALGKLYFYGEGVEKDYIKAKEYFELAVRQNNSEALVSLGNLYFEGKGVKQNFLKAKEYYELAVQQKNSDALVALGKLYFYGEGVEKDYSKAKEYYELAVQQKNSNGAINLGLLYYFGNGVRQNYFKSKEYFELAAKQNNSQAFVYLANHYLFGYGVKQDCLKAKEYFELAAKQGNAEGMNSLGNLYFDDRFIPRDLIKAKEFFESAAEQNHSESLFNLGNVYFNGYGVQPDLQKARRYFELAGENKNQDALYNLGNMYFNGIGVERDLVKARHYFELSSNLNNKFVNNNLGHIYFYGLGVEQNYTLSRKYFELSAKQNDAKGIHNLENHFFNGIDINPSFFNTREYFELTNTPIDSEALFNMGYHYFTGHNLMKAKFYFELSAQQNNPMALLFLGNFYFHGWFVPRDYQKAIDYYSLSIENGNSTAQVYLGNMYRNGLGVEQDYIKAKEYYESAAQKDDPEAFLYLGQIYELGLGLEQDFNKAKEYYEISAQLNNSFAFVHLGNMFYAGKGVKQDYSKAEEYYQISAKFNNPEAFCCLGTLYVEGKGVEQNYAKAKYLFELAAQQNNPFAFCRLGCLYEEGQGVQQDFLKAKEFYEISARQNNPLAFLMLGNLYYNGHGVRKDYLKAKEFYELSAKQNDSNAFCNLGNLYLNGLGVKQDYSIAIKYYELSAKNNNQQALSILVDVYFFGKFGFKQSFSKAKEYLEVLCNLNDSEAFNKLGLMYEYGQGVTKNYEKAKMYYDLGSKQNNSYAIVNLGNIYLKGLGCPIDYPRAKYYYEKSSELNNPIAFYLLGLMYSTGLGVKENCEKAIEYYEKAAELHNTSALIQLALIYIEGHGVTKNYEKAKEYIELPARQNHPKALLILAVMHFKGLGFDKDYGKAKEYLELSALQNNSISLYEIADMYSSGFYFDSNINKAIIYFEKCINLNDEQLNLMNLDSFYEIGIDTNKMLYHSHNDLGLIYLTVFNDIEKGTKHIKEAAFAEYAFAQNNLGLINQLYLNNNEYAEYMFKRSSLEHYFALAYFNLGKMKEEKGETEEAMKFYLNASNNEDVPLEFHLETHEDDRLIISQTFIICYTNLKLAAYYFTKEKYDESKKYFIRSFAKIKIDNDDNDYDQVYKFEFIYKPSKKNFSYLKSFILNFPKFNLMNQPNLNDELINKLKLDDKSDKVKKKEILSPLNQKYIEGKELNDDKKDEFINNDDIQIFNDPENLFDFVIDNKNIMNAFFNEIADLIQIMKDVIYCPPYLILFGRINIEKKKTKVKPPNDIKNSFYEGFDNP</sequence>
<feature type="domain" description="Protein kinase" evidence="1">
    <location>
        <begin position="254"/>
        <end position="505"/>
    </location>
</feature>
<dbReference type="Proteomes" id="UP001470230">
    <property type="component" value="Unassembled WGS sequence"/>
</dbReference>
<dbReference type="Gene3D" id="1.10.510.10">
    <property type="entry name" value="Transferase(Phosphotransferase) domain 1"/>
    <property type="match status" value="1"/>
</dbReference>
<dbReference type="InterPro" id="IPR006597">
    <property type="entry name" value="Sel1-like"/>
</dbReference>
<comment type="caution">
    <text evidence="2">The sequence shown here is derived from an EMBL/GenBank/DDBJ whole genome shotgun (WGS) entry which is preliminary data.</text>
</comment>
<protein>
    <recommendedName>
        <fullName evidence="1">Protein kinase domain-containing protein</fullName>
    </recommendedName>
</protein>
<keyword evidence="3" id="KW-1185">Reference proteome</keyword>
<dbReference type="PANTHER" id="PTHR43628">
    <property type="entry name" value="ACTIVATOR OF C KINASE PROTEIN 1-RELATED"/>
    <property type="match status" value="1"/>
</dbReference>
<dbReference type="PROSITE" id="PS50011">
    <property type="entry name" value="PROTEIN_KINASE_DOM"/>
    <property type="match status" value="1"/>
</dbReference>
<name>A0ABR2J2I6_9EUKA</name>
<dbReference type="SUPFAM" id="SSF81901">
    <property type="entry name" value="HCP-like"/>
    <property type="match status" value="8"/>
</dbReference>
<evidence type="ECO:0000259" key="1">
    <source>
        <dbReference type="PROSITE" id="PS50011"/>
    </source>
</evidence>
<dbReference type="Pfam" id="PF00069">
    <property type="entry name" value="Pkinase"/>
    <property type="match status" value="1"/>
</dbReference>
<reference evidence="2 3" key="1">
    <citation type="submission" date="2024-04" db="EMBL/GenBank/DDBJ databases">
        <title>Tritrichomonas musculus Genome.</title>
        <authorList>
            <person name="Alves-Ferreira E."/>
            <person name="Grigg M."/>
            <person name="Lorenzi H."/>
            <person name="Galac M."/>
        </authorList>
    </citation>
    <scope>NUCLEOTIDE SEQUENCE [LARGE SCALE GENOMIC DNA]</scope>
    <source>
        <strain evidence="2 3">EAF2021</strain>
    </source>
</reference>
<dbReference type="InterPro" id="IPR008271">
    <property type="entry name" value="Ser/Thr_kinase_AS"/>
</dbReference>
<dbReference type="PROSITE" id="PS00108">
    <property type="entry name" value="PROTEIN_KINASE_ST"/>
    <property type="match status" value="1"/>
</dbReference>
<dbReference type="SMART" id="SM00671">
    <property type="entry name" value="SEL1"/>
    <property type="match status" value="29"/>
</dbReference>
<dbReference type="InterPro" id="IPR000719">
    <property type="entry name" value="Prot_kinase_dom"/>
</dbReference>
<dbReference type="InterPro" id="IPR052945">
    <property type="entry name" value="Mitotic_Regulator"/>
</dbReference>
<dbReference type="PANTHER" id="PTHR43628:SF1">
    <property type="entry name" value="CHITIN SYNTHASE REGULATORY FACTOR 2-RELATED"/>
    <property type="match status" value="1"/>
</dbReference>
<dbReference type="CDD" id="cd00180">
    <property type="entry name" value="PKc"/>
    <property type="match status" value="1"/>
</dbReference>
<dbReference type="SUPFAM" id="SSF56112">
    <property type="entry name" value="Protein kinase-like (PK-like)"/>
    <property type="match status" value="1"/>
</dbReference>
<dbReference type="EMBL" id="JAPFFF010000013">
    <property type="protein sequence ID" value="KAK8872105.1"/>
    <property type="molecule type" value="Genomic_DNA"/>
</dbReference>
<dbReference type="InterPro" id="IPR019734">
    <property type="entry name" value="TPR_rpt"/>
</dbReference>
<dbReference type="Gene3D" id="1.25.40.10">
    <property type="entry name" value="Tetratricopeptide repeat domain"/>
    <property type="match status" value="7"/>
</dbReference>
<proteinExistence type="predicted"/>
<dbReference type="SMART" id="SM00028">
    <property type="entry name" value="TPR"/>
    <property type="match status" value="10"/>
</dbReference>
<dbReference type="Pfam" id="PF08238">
    <property type="entry name" value="Sel1"/>
    <property type="match status" value="27"/>
</dbReference>
<organism evidence="2 3">
    <name type="scientific">Tritrichomonas musculus</name>
    <dbReference type="NCBI Taxonomy" id="1915356"/>
    <lineage>
        <taxon>Eukaryota</taxon>
        <taxon>Metamonada</taxon>
        <taxon>Parabasalia</taxon>
        <taxon>Tritrichomonadida</taxon>
        <taxon>Tritrichomonadidae</taxon>
        <taxon>Tritrichomonas</taxon>
    </lineage>
</organism>
<accession>A0ABR2J2I6</accession>
<dbReference type="SMART" id="SM00220">
    <property type="entry name" value="S_TKc"/>
    <property type="match status" value="1"/>
</dbReference>
<gene>
    <name evidence="2" type="ORF">M9Y10_007864</name>
</gene>
<dbReference type="InterPro" id="IPR011009">
    <property type="entry name" value="Kinase-like_dom_sf"/>
</dbReference>
<evidence type="ECO:0000313" key="3">
    <source>
        <dbReference type="Proteomes" id="UP001470230"/>
    </source>
</evidence>